<feature type="domain" description="Peptidase S9 prolyl oligopeptidase catalytic" evidence="2">
    <location>
        <begin position="649"/>
        <end position="813"/>
    </location>
</feature>
<gene>
    <name evidence="4" type="ORF">DGAL_LOCUS216</name>
</gene>
<comment type="caution">
    <text evidence="4">The sequence shown here is derived from an EMBL/GenBank/DDBJ whole genome shotgun (WGS) entry which is preliminary data.</text>
</comment>
<dbReference type="GO" id="GO:0006508">
    <property type="term" value="P:proteolysis"/>
    <property type="evidence" value="ECO:0007669"/>
    <property type="project" value="InterPro"/>
</dbReference>
<keyword evidence="1" id="KW-0472">Membrane</keyword>
<dbReference type="InterPro" id="IPR029058">
    <property type="entry name" value="AB_hydrolase_fold"/>
</dbReference>
<dbReference type="PANTHER" id="PTHR11731:SF187">
    <property type="entry name" value="INACTIVE DIPEPTIDYL PEPTIDASE 10-LIKE PROTEIN"/>
    <property type="match status" value="1"/>
</dbReference>
<dbReference type="SUPFAM" id="SSF53474">
    <property type="entry name" value="alpha/beta-Hydrolases"/>
    <property type="match status" value="1"/>
</dbReference>
<dbReference type="OrthoDB" id="16520at2759"/>
<dbReference type="GO" id="GO:0005886">
    <property type="term" value="C:plasma membrane"/>
    <property type="evidence" value="ECO:0007669"/>
    <property type="project" value="TreeGrafter"/>
</dbReference>
<dbReference type="InterPro" id="IPR050278">
    <property type="entry name" value="Serine_Prot_S9B/DPPIV"/>
</dbReference>
<dbReference type="InterPro" id="IPR002469">
    <property type="entry name" value="Peptidase_S9B_N"/>
</dbReference>
<sequence>MHGNVGMEKNQWKVAEDDTVIVDPSDKEQGEEPHNWKATGIAICAITIVLLAVSTAALFMRNPEDEGAYWLKVSYDLNSVLDTESSIFINNSVSKDQWKSTRWISDRQLVYWDASGGLRVFRATTNQSLVLVPPHVVSQWRADEYWPSYDGRYVLLRQHHAGDSQNEGELFYGCHQPQRYYAVYDTIENDLWKIRLKVEELQPTRLGFVGWSGRSNQLYAIYRNRIFWTSDATSRNGWKLRGANDEYPYKEPEQDFFCTGLPDWTYSEGVTRWRSLMWPNVGGDWLIYATLNSSQCHHLDFIEYLADRSRASSIRHAVPGGRLPEIQLKLIHLESNSETQLANISQLANQRQWMLVQVEWLGATGFLTAWMTRNQNEFRVFHCQVAAAIPDCSQIILEEAVPGRWIVSPSLFPSPSGDSGFVMAISQTAQAEDQRLVYHKSPWHKFVSVDLRQLEVNRIIGWDEENGNTYVLATPKNEPQKRGVYRVNGATTECLSCQMTADNCNFVDAKFEPMNTDFYELQCLGPHIPSVHILASENNGILTTLLQVEKDGELRDLLEHLTPMIKYLTIPLENGGVGRVQLLLPRNWNEQIYHKLRYPLIIQTLDWDAVDALTDQWRKDWPTYFTMTRQVIYARVSGRDRSNKYGSLQTGVNDLLTIVKFLMEELNHVESQAVVLIGKGIGGYLATMMMAMVANEEEEIFKCGVVISPTTDWFRYEASIAERYLGNISDQQNYVLSKTDNHIHLIKNDTILLMDSFPYNPVQHFQSVKFNSQLTKAGTRFDYKTYPQAGIKEMIEYHSYLSLEHFITQCLQNDR</sequence>
<dbReference type="Gene3D" id="3.40.50.1820">
    <property type="entry name" value="alpha/beta hydrolase"/>
    <property type="match status" value="1"/>
</dbReference>
<name>A0A8J2R738_9CRUS</name>
<proteinExistence type="predicted"/>
<evidence type="ECO:0000256" key="1">
    <source>
        <dbReference type="SAM" id="Phobius"/>
    </source>
</evidence>
<reference evidence="4" key="1">
    <citation type="submission" date="2021-11" db="EMBL/GenBank/DDBJ databases">
        <authorList>
            <person name="Schell T."/>
        </authorList>
    </citation>
    <scope>NUCLEOTIDE SEQUENCE</scope>
    <source>
        <strain evidence="4">M5</strain>
    </source>
</reference>
<keyword evidence="1" id="KW-0812">Transmembrane</keyword>
<dbReference type="Pfam" id="PF00326">
    <property type="entry name" value="Peptidase_S9"/>
    <property type="match status" value="1"/>
</dbReference>
<dbReference type="SUPFAM" id="SSF82171">
    <property type="entry name" value="DPP6 N-terminal domain-like"/>
    <property type="match status" value="1"/>
</dbReference>
<dbReference type="PANTHER" id="PTHR11731">
    <property type="entry name" value="PROTEASE FAMILY S9B,C DIPEPTIDYL-PEPTIDASE IV-RELATED"/>
    <property type="match status" value="1"/>
</dbReference>
<dbReference type="Proteomes" id="UP000789390">
    <property type="component" value="Unassembled WGS sequence"/>
</dbReference>
<dbReference type="Pfam" id="PF00930">
    <property type="entry name" value="DPPIV_N"/>
    <property type="match status" value="1"/>
</dbReference>
<evidence type="ECO:0000313" key="4">
    <source>
        <dbReference type="EMBL" id="CAH0098169.1"/>
    </source>
</evidence>
<evidence type="ECO:0000259" key="2">
    <source>
        <dbReference type="Pfam" id="PF00326"/>
    </source>
</evidence>
<feature type="transmembrane region" description="Helical" evidence="1">
    <location>
        <begin position="38"/>
        <end position="60"/>
    </location>
</feature>
<accession>A0A8J2R738</accession>
<dbReference type="GO" id="GO:0008236">
    <property type="term" value="F:serine-type peptidase activity"/>
    <property type="evidence" value="ECO:0007669"/>
    <property type="project" value="InterPro"/>
</dbReference>
<dbReference type="EMBL" id="CAKKLH010000001">
    <property type="protein sequence ID" value="CAH0098169.1"/>
    <property type="molecule type" value="Genomic_DNA"/>
</dbReference>
<dbReference type="GO" id="GO:0008239">
    <property type="term" value="F:dipeptidyl-peptidase activity"/>
    <property type="evidence" value="ECO:0007669"/>
    <property type="project" value="TreeGrafter"/>
</dbReference>
<evidence type="ECO:0008006" key="6">
    <source>
        <dbReference type="Google" id="ProtNLM"/>
    </source>
</evidence>
<protein>
    <recommendedName>
        <fullName evidence="6">Inactive dipeptidyl peptidase 10</fullName>
    </recommendedName>
</protein>
<organism evidence="4 5">
    <name type="scientific">Daphnia galeata</name>
    <dbReference type="NCBI Taxonomy" id="27404"/>
    <lineage>
        <taxon>Eukaryota</taxon>
        <taxon>Metazoa</taxon>
        <taxon>Ecdysozoa</taxon>
        <taxon>Arthropoda</taxon>
        <taxon>Crustacea</taxon>
        <taxon>Branchiopoda</taxon>
        <taxon>Diplostraca</taxon>
        <taxon>Cladocera</taxon>
        <taxon>Anomopoda</taxon>
        <taxon>Daphniidae</taxon>
        <taxon>Daphnia</taxon>
    </lineage>
</organism>
<evidence type="ECO:0000313" key="5">
    <source>
        <dbReference type="Proteomes" id="UP000789390"/>
    </source>
</evidence>
<dbReference type="Gene3D" id="2.140.10.30">
    <property type="entry name" value="Dipeptidylpeptidase IV, N-terminal domain"/>
    <property type="match status" value="1"/>
</dbReference>
<feature type="domain" description="Dipeptidylpeptidase IV N-terminal" evidence="3">
    <location>
        <begin position="178"/>
        <end position="529"/>
    </location>
</feature>
<keyword evidence="1" id="KW-1133">Transmembrane helix</keyword>
<dbReference type="AlphaFoldDB" id="A0A8J2R738"/>
<keyword evidence="5" id="KW-1185">Reference proteome</keyword>
<dbReference type="InterPro" id="IPR001375">
    <property type="entry name" value="Peptidase_S9_cat"/>
</dbReference>
<evidence type="ECO:0000259" key="3">
    <source>
        <dbReference type="Pfam" id="PF00930"/>
    </source>
</evidence>